<protein>
    <submittedName>
        <fullName evidence="6">Metallophosphoesterase</fullName>
    </submittedName>
</protein>
<keyword evidence="2" id="KW-0378">Hydrolase</keyword>
<evidence type="ECO:0000256" key="4">
    <source>
        <dbReference type="SAM" id="Coils"/>
    </source>
</evidence>
<dbReference type="SUPFAM" id="SSF56300">
    <property type="entry name" value="Metallo-dependent phosphatases"/>
    <property type="match status" value="1"/>
</dbReference>
<reference evidence="6 7" key="2">
    <citation type="journal article" date="2011" name="Stand. Genomic Sci.">
        <title>Complete genome sequence of Ferroglobus placidus AEDII12DO.</title>
        <authorList>
            <person name="Anderson I."/>
            <person name="Risso C."/>
            <person name="Holmes D."/>
            <person name="Lucas S."/>
            <person name="Copeland A."/>
            <person name="Lapidus A."/>
            <person name="Cheng J.F."/>
            <person name="Bruce D."/>
            <person name="Goodwin L."/>
            <person name="Pitluck S."/>
            <person name="Saunders E."/>
            <person name="Brettin T."/>
            <person name="Detter J.C."/>
            <person name="Han C."/>
            <person name="Tapia R."/>
            <person name="Larimer F."/>
            <person name="Land M."/>
            <person name="Hauser L."/>
            <person name="Woyke T."/>
            <person name="Lovley D."/>
            <person name="Kyrpides N."/>
            <person name="Ivanova N."/>
        </authorList>
    </citation>
    <scope>NUCLEOTIDE SEQUENCE [LARGE SCALE GENOMIC DNA]</scope>
    <source>
        <strain evidence="7">DSM 10642 / AEDII12DO</strain>
    </source>
</reference>
<evidence type="ECO:0000256" key="3">
    <source>
        <dbReference type="ARBA" id="ARBA00022839"/>
    </source>
</evidence>
<dbReference type="HOGENOM" id="CLU_026621_5_1_2"/>
<organism evidence="6 7">
    <name type="scientific">Ferroglobus placidus (strain DSM 10642 / AEDII12DO)</name>
    <dbReference type="NCBI Taxonomy" id="589924"/>
    <lineage>
        <taxon>Archaea</taxon>
        <taxon>Methanobacteriati</taxon>
        <taxon>Methanobacteriota</taxon>
        <taxon>Archaeoglobi</taxon>
        <taxon>Archaeoglobales</taxon>
        <taxon>Archaeoglobaceae</taxon>
        <taxon>Ferroglobus</taxon>
    </lineage>
</organism>
<keyword evidence="4" id="KW-0175">Coiled coil</keyword>
<keyword evidence="3" id="KW-0269">Exonuclease</keyword>
<dbReference type="PANTHER" id="PTHR30337:SF0">
    <property type="entry name" value="NUCLEASE SBCCD SUBUNIT D"/>
    <property type="match status" value="1"/>
</dbReference>
<reference evidence="7" key="1">
    <citation type="submission" date="2010-02" db="EMBL/GenBank/DDBJ databases">
        <title>Complete sequence of Ferroglobus placidus DSM 10642.</title>
        <authorList>
            <consortium name="US DOE Joint Genome Institute"/>
            <person name="Lucas S."/>
            <person name="Copeland A."/>
            <person name="Lapidus A."/>
            <person name="Cheng J.-F."/>
            <person name="Bruce D."/>
            <person name="Goodwin L."/>
            <person name="Pitluck S."/>
            <person name="Saunders E."/>
            <person name="Brettin T."/>
            <person name="Detter J.C."/>
            <person name="Han C."/>
            <person name="Tapia R."/>
            <person name="Larimer F."/>
            <person name="Land M."/>
            <person name="Hauser L."/>
            <person name="Kyrpides N."/>
            <person name="Ivanova N."/>
            <person name="Holmes D."/>
            <person name="Lovley D."/>
            <person name="Kyrpides N."/>
            <person name="Anderson I.J."/>
            <person name="Woyke T."/>
        </authorList>
    </citation>
    <scope>NUCLEOTIDE SEQUENCE [LARGE SCALE GENOMIC DNA]</scope>
    <source>
        <strain evidence="7">DSM 10642 / AEDII12DO</strain>
    </source>
</reference>
<dbReference type="CDD" id="cd00840">
    <property type="entry name" value="MPP_Mre11_N"/>
    <property type="match status" value="1"/>
</dbReference>
<dbReference type="PaxDb" id="589924-Ferp_1593"/>
<dbReference type="KEGG" id="fpl:Ferp_1593"/>
<evidence type="ECO:0000313" key="6">
    <source>
        <dbReference type="EMBL" id="ADC65742.1"/>
    </source>
</evidence>
<dbReference type="InterPro" id="IPR004843">
    <property type="entry name" value="Calcineurin-like_PHP"/>
</dbReference>
<keyword evidence="1" id="KW-0540">Nuclease</keyword>
<gene>
    <name evidence="6" type="ordered locus">Ferp_1593</name>
</gene>
<evidence type="ECO:0000256" key="1">
    <source>
        <dbReference type="ARBA" id="ARBA00022722"/>
    </source>
</evidence>
<dbReference type="AlphaFoldDB" id="D3RZ29"/>
<evidence type="ECO:0000256" key="2">
    <source>
        <dbReference type="ARBA" id="ARBA00022801"/>
    </source>
</evidence>
<keyword evidence="7" id="KW-1185">Reference proteome</keyword>
<sequence length="425" mass="49831">MRFAHLADTHLGYKQYGSEERMIDFAQAFKNAIEFALSKDVDFIIIAGDFFHKKSEMDPITLAQATKVLEKVNVPVIAVEGNHDASYFRERFTWLDYLAAEKYLINLKPNFDDGIVLEEWNGQNGAYVDLGEVRIYGLKYFGALTEKVLSDYLPRIKKDGFTIFVSHFGVEKYMDIYGCISSEILHRYRNKIDYVALGHIHMKYVEDDFIFNPGSLESCDARESFFEKGMFIVDVNDEIKYVHEKNFYTPRTFRFLEYEFKSSDLREFKEFLVKNRGRGKEVVILKIKYRVKGIVDEEKVEKIAKEVLSPLVLKVEWIPEASTYDVKISDYSSRAEIEKGVLKQLLSRFGYEDLADDVLKLKELLADKKVEDAFGLIDDLVKVGRREVKRMEKEVEEAEEEVEEEVWDWRRAYDKRSLPRKRKKL</sequence>
<dbReference type="PANTHER" id="PTHR30337">
    <property type="entry name" value="COMPONENT OF ATP-DEPENDENT DSDNA EXONUCLEASE"/>
    <property type="match status" value="1"/>
</dbReference>
<proteinExistence type="predicted"/>
<dbReference type="STRING" id="589924.Ferp_1593"/>
<evidence type="ECO:0000313" key="7">
    <source>
        <dbReference type="Proteomes" id="UP000002613"/>
    </source>
</evidence>
<dbReference type="GeneID" id="8779114"/>
<evidence type="ECO:0000259" key="5">
    <source>
        <dbReference type="Pfam" id="PF00149"/>
    </source>
</evidence>
<dbReference type="eggNOG" id="arCOG00397">
    <property type="taxonomic scope" value="Archaea"/>
</dbReference>
<dbReference type="EMBL" id="CP001899">
    <property type="protein sequence ID" value="ADC65742.1"/>
    <property type="molecule type" value="Genomic_DNA"/>
</dbReference>
<accession>D3RZ29</accession>
<dbReference type="OrthoDB" id="11638at2157"/>
<feature type="coiled-coil region" evidence="4">
    <location>
        <begin position="351"/>
        <end position="408"/>
    </location>
</feature>
<dbReference type="InterPro" id="IPR041796">
    <property type="entry name" value="Mre11_N"/>
</dbReference>
<dbReference type="GO" id="GO:0004527">
    <property type="term" value="F:exonuclease activity"/>
    <property type="evidence" value="ECO:0007669"/>
    <property type="project" value="UniProtKB-KW"/>
</dbReference>
<dbReference type="Gene3D" id="3.60.21.10">
    <property type="match status" value="1"/>
</dbReference>
<dbReference type="Proteomes" id="UP000002613">
    <property type="component" value="Chromosome"/>
</dbReference>
<dbReference type="InterPro" id="IPR029052">
    <property type="entry name" value="Metallo-depent_PP-like"/>
</dbReference>
<dbReference type="Pfam" id="PF00149">
    <property type="entry name" value="Metallophos"/>
    <property type="match status" value="1"/>
</dbReference>
<dbReference type="RefSeq" id="WP_012966082.1">
    <property type="nucleotide sequence ID" value="NC_013849.1"/>
</dbReference>
<dbReference type="InterPro" id="IPR050535">
    <property type="entry name" value="DNA_Repair-Maintenance_Comp"/>
</dbReference>
<feature type="domain" description="Calcineurin-like phosphoesterase" evidence="5">
    <location>
        <begin position="1"/>
        <end position="202"/>
    </location>
</feature>
<name>D3RZ29_FERPA</name>